<dbReference type="EMBL" id="JACAZI010000048">
    <property type="protein sequence ID" value="KAF7326419.1"/>
    <property type="molecule type" value="Genomic_DNA"/>
</dbReference>
<keyword evidence="4" id="KW-1185">Reference proteome</keyword>
<dbReference type="Proteomes" id="UP000620124">
    <property type="component" value="Unassembled WGS sequence"/>
</dbReference>
<accession>A0A8H6U0P4</accession>
<protein>
    <submittedName>
        <fullName evidence="3">Nwd2</fullName>
    </submittedName>
</protein>
<evidence type="ECO:0000256" key="1">
    <source>
        <dbReference type="ARBA" id="ARBA00022737"/>
    </source>
</evidence>
<name>A0A8H6U0P4_9AGAR</name>
<dbReference type="Gene3D" id="3.40.50.300">
    <property type="entry name" value="P-loop containing nucleotide triphosphate hydrolases"/>
    <property type="match status" value="1"/>
</dbReference>
<evidence type="ECO:0000313" key="4">
    <source>
        <dbReference type="Proteomes" id="UP000620124"/>
    </source>
</evidence>
<dbReference type="SUPFAM" id="SSF52540">
    <property type="entry name" value="P-loop containing nucleoside triphosphate hydrolases"/>
    <property type="match status" value="1"/>
</dbReference>
<sequence length="646" mass="73618">MWLYGPAGAGKSAIAQSMAENWATDNRLSASFFFARWRAGGSSGKSLFPTIAYQLALHIPGLRHLIGLAVEEDPAICDKTLDEQFYTLIVNPISLLPTKPSWPYLIIIDGLDECDSKPMQSRIISIISQELVDNNLPMRFLICSRPEPHIRESFDSLPDYVHFRRLILDETFNPGRDILRYLRDHLTDIRRRRLPRQDVSWPSERDLERLVHCASGQFIYVAIVVKFVDDEYCHPVDQLSAVLDLSATGAGQSPFSELDTLYSHILSANPNISLVMRILGGYFTIPEMLAHPERQSVGFLDEILGLRSGSVRLTLRGVHSIFLIPDSDDDPIGVHHASLYDFLLDPARAGRFYLSQEALHANLAACCFSIVKNSVQNPEHCTASVSEYAHKHWNTHYIPSQEQHQMIQECLRCFRRMLSPEELDVLCCSAEDMGHRLVRAIDFLENFDTDTHYDMATAVADTWNILLTTLFDPTSALRKFYEDGIDHRFNITSLEDIFRRLWRQSSQRVTIFLSSSPSNQIRAAEISMRLLMCRNAEMKAIREQESVFWDNYNICRNRWTLANDWCTYLTQAPATAELSAMLGGLIENTLIARDDERDLALLEVWLVSLPVGLETQAKEIYTAFKAARTIPSARSETWFEISFAQE</sequence>
<dbReference type="PANTHER" id="PTHR10039:SF17">
    <property type="entry name" value="FUNGAL STAND N-TERMINAL GOODBYE DOMAIN-CONTAINING PROTEIN-RELATED"/>
    <property type="match status" value="1"/>
</dbReference>
<proteinExistence type="predicted"/>
<evidence type="ECO:0000313" key="3">
    <source>
        <dbReference type="EMBL" id="KAF7326419.1"/>
    </source>
</evidence>
<dbReference type="PROSITE" id="PS50837">
    <property type="entry name" value="NACHT"/>
    <property type="match status" value="1"/>
</dbReference>
<dbReference type="InterPro" id="IPR027417">
    <property type="entry name" value="P-loop_NTPase"/>
</dbReference>
<dbReference type="InterPro" id="IPR056884">
    <property type="entry name" value="NPHP3-like_N"/>
</dbReference>
<dbReference type="OrthoDB" id="2883583at2759"/>
<gene>
    <name evidence="3" type="ORF">MVEN_02619800</name>
</gene>
<reference evidence="3" key="1">
    <citation type="submission" date="2020-05" db="EMBL/GenBank/DDBJ databases">
        <title>Mycena genomes resolve the evolution of fungal bioluminescence.</title>
        <authorList>
            <person name="Tsai I.J."/>
        </authorList>
    </citation>
    <scope>NUCLEOTIDE SEQUENCE</scope>
    <source>
        <strain evidence="3">CCC161011</strain>
    </source>
</reference>
<feature type="domain" description="NACHT" evidence="2">
    <location>
        <begin position="1"/>
        <end position="146"/>
    </location>
</feature>
<comment type="caution">
    <text evidence="3">The sequence shown here is derived from an EMBL/GenBank/DDBJ whole genome shotgun (WGS) entry which is preliminary data.</text>
</comment>
<evidence type="ECO:0000259" key="2">
    <source>
        <dbReference type="PROSITE" id="PS50837"/>
    </source>
</evidence>
<keyword evidence="1" id="KW-0677">Repeat</keyword>
<dbReference type="Pfam" id="PF24883">
    <property type="entry name" value="NPHP3_N"/>
    <property type="match status" value="1"/>
</dbReference>
<organism evidence="3 4">
    <name type="scientific">Mycena venus</name>
    <dbReference type="NCBI Taxonomy" id="2733690"/>
    <lineage>
        <taxon>Eukaryota</taxon>
        <taxon>Fungi</taxon>
        <taxon>Dikarya</taxon>
        <taxon>Basidiomycota</taxon>
        <taxon>Agaricomycotina</taxon>
        <taxon>Agaricomycetes</taxon>
        <taxon>Agaricomycetidae</taxon>
        <taxon>Agaricales</taxon>
        <taxon>Marasmiineae</taxon>
        <taxon>Mycenaceae</taxon>
        <taxon>Mycena</taxon>
    </lineage>
</organism>
<dbReference type="AlphaFoldDB" id="A0A8H6U0P4"/>
<dbReference type="PANTHER" id="PTHR10039">
    <property type="entry name" value="AMELOGENIN"/>
    <property type="match status" value="1"/>
</dbReference>
<dbReference type="InterPro" id="IPR007111">
    <property type="entry name" value="NACHT_NTPase"/>
</dbReference>